<keyword evidence="7" id="KW-1185">Reference proteome</keyword>
<accession>A0AA38HDP0</accession>
<gene>
    <name evidence="6" type="ORF">MKK02DRAFT_42922</name>
</gene>
<dbReference type="GO" id="GO:0000428">
    <property type="term" value="C:DNA-directed RNA polymerase complex"/>
    <property type="evidence" value="ECO:0007669"/>
    <property type="project" value="UniProtKB-KW"/>
</dbReference>
<name>A0AA38HDP0_9TREE</name>
<comment type="similarity">
    <text evidence="2">Belongs to the eukaryotic RPA49/POLR1E RNA polymerase subunit family.</text>
</comment>
<organism evidence="6 7">
    <name type="scientific">Dioszegia hungarica</name>
    <dbReference type="NCBI Taxonomy" id="4972"/>
    <lineage>
        <taxon>Eukaryota</taxon>
        <taxon>Fungi</taxon>
        <taxon>Dikarya</taxon>
        <taxon>Basidiomycota</taxon>
        <taxon>Agaricomycotina</taxon>
        <taxon>Tremellomycetes</taxon>
        <taxon>Tremellales</taxon>
        <taxon>Bulleribasidiaceae</taxon>
        <taxon>Dioszegia</taxon>
    </lineage>
</organism>
<evidence type="ECO:0000256" key="2">
    <source>
        <dbReference type="ARBA" id="ARBA00009430"/>
    </source>
</evidence>
<evidence type="ECO:0000313" key="6">
    <source>
        <dbReference type="EMBL" id="KAI9638526.1"/>
    </source>
</evidence>
<evidence type="ECO:0000256" key="5">
    <source>
        <dbReference type="ARBA" id="ARBA00023242"/>
    </source>
</evidence>
<protein>
    <submittedName>
        <fullName evidence="6">RNA polymerase I associated factor, A49-like protein</fullName>
    </submittedName>
</protein>
<proteinExistence type="inferred from homology"/>
<evidence type="ECO:0000313" key="7">
    <source>
        <dbReference type="Proteomes" id="UP001164286"/>
    </source>
</evidence>
<sequence>MSNTAPRSKKRKSTAQDIPVQIALDESGTSAGPAFVNFPSVRPAKKTAFTLFSREVASSSDLTKQRTIIAGETGDVEYYSTNRDYQKGGEGSDCQYLPALYDPSTNTLTIHPSTPLYLMTHRVKRLIVAQSLADADVGSAYKQMRNDLGEAFGTRKAKTRIRAEERNRVDVGAMEGAKGHLMASIEGKAPATETPVASETIPVPNLATDNPLNVYSRQALIPDDEYSAISVSAIIQAPDDRSRSQLLPWSRGRWLEAKMKSIIAGPKDERKPKLKYVYYVSSLHKFLSLGGALAKLSPAEIQEKCAGMPVQVLSGLLSRFAEPNGKHYIISDKSRAKILAWICCICLVLDGCTVECGKIAKDLSMPENKVNTIFKSLGCAVDVLSVAEREKRGMSLQEAQANMRAVLKAPVKYPKIGRRGPVKR</sequence>
<keyword evidence="5" id="KW-0539">Nucleus</keyword>
<dbReference type="GO" id="GO:0003677">
    <property type="term" value="F:DNA binding"/>
    <property type="evidence" value="ECO:0007669"/>
    <property type="project" value="InterPro"/>
</dbReference>
<dbReference type="Pfam" id="PF06870">
    <property type="entry name" value="RNA_pol_I_A49"/>
    <property type="match status" value="1"/>
</dbReference>
<reference evidence="6" key="1">
    <citation type="journal article" date="2022" name="G3 (Bethesda)">
        <title>High quality genome of the basidiomycete yeast Dioszegia hungarica PDD-24b-2 isolated from cloud water.</title>
        <authorList>
            <person name="Jarrige D."/>
            <person name="Haridas S."/>
            <person name="Bleykasten-Grosshans C."/>
            <person name="Joly M."/>
            <person name="Nadalig T."/>
            <person name="Sancelme M."/>
            <person name="Vuilleumier S."/>
            <person name="Grigoriev I.V."/>
            <person name="Amato P."/>
            <person name="Bringel F."/>
        </authorList>
    </citation>
    <scope>NUCLEOTIDE SEQUENCE</scope>
    <source>
        <strain evidence="6">PDD-24b-2</strain>
    </source>
</reference>
<keyword evidence="3" id="KW-0240">DNA-directed RNA polymerase</keyword>
<dbReference type="Proteomes" id="UP001164286">
    <property type="component" value="Unassembled WGS sequence"/>
</dbReference>
<dbReference type="RefSeq" id="XP_052948303.1">
    <property type="nucleotide sequence ID" value="XM_053092209.1"/>
</dbReference>
<dbReference type="PANTHER" id="PTHR14440">
    <property type="entry name" value="DNA-DIRECTED RNA POLYMERASE I SUBUNIT RPA49"/>
    <property type="match status" value="1"/>
</dbReference>
<evidence type="ECO:0000256" key="1">
    <source>
        <dbReference type="ARBA" id="ARBA00004604"/>
    </source>
</evidence>
<dbReference type="AlphaFoldDB" id="A0AA38HDP0"/>
<comment type="caution">
    <text evidence="6">The sequence shown here is derived from an EMBL/GenBank/DDBJ whole genome shotgun (WGS) entry which is preliminary data.</text>
</comment>
<dbReference type="GO" id="GO:0005730">
    <property type="term" value="C:nucleolus"/>
    <property type="evidence" value="ECO:0007669"/>
    <property type="project" value="UniProtKB-SubCell"/>
</dbReference>
<keyword evidence="4" id="KW-0804">Transcription</keyword>
<dbReference type="InterPro" id="IPR009668">
    <property type="entry name" value="RNA_pol-assoc_fac_A49-like"/>
</dbReference>
<evidence type="ECO:0000256" key="3">
    <source>
        <dbReference type="ARBA" id="ARBA00022478"/>
    </source>
</evidence>
<evidence type="ECO:0000256" key="4">
    <source>
        <dbReference type="ARBA" id="ARBA00023163"/>
    </source>
</evidence>
<dbReference type="GeneID" id="77731414"/>
<comment type="subcellular location">
    <subcellularLocation>
        <location evidence="1">Nucleus</location>
        <location evidence="1">Nucleolus</location>
    </subcellularLocation>
</comment>
<dbReference type="GO" id="GO:0006351">
    <property type="term" value="P:DNA-templated transcription"/>
    <property type="evidence" value="ECO:0007669"/>
    <property type="project" value="InterPro"/>
</dbReference>
<dbReference type="EMBL" id="JAKWFO010000003">
    <property type="protein sequence ID" value="KAI9638526.1"/>
    <property type="molecule type" value="Genomic_DNA"/>
</dbReference>